<gene>
    <name evidence="10" type="ORF">GOBAR_AA08066</name>
</gene>
<protein>
    <recommendedName>
        <fullName evidence="12">DUF3411 domain-containing protein</fullName>
    </recommendedName>
</protein>
<proteinExistence type="inferred from homology"/>
<evidence type="ECO:0000256" key="1">
    <source>
        <dbReference type="ARBA" id="ARBA00004508"/>
    </source>
</evidence>
<dbReference type="Proteomes" id="UP000239757">
    <property type="component" value="Unassembled WGS sequence"/>
</dbReference>
<accession>A0A2P5YAE2</accession>
<evidence type="ECO:0008006" key="12">
    <source>
        <dbReference type="Google" id="ProtNLM"/>
    </source>
</evidence>
<name>A0A2P5YAE2_GOSBA</name>
<evidence type="ECO:0000313" key="10">
    <source>
        <dbReference type="EMBL" id="PPS12560.1"/>
    </source>
</evidence>
<dbReference type="AlphaFoldDB" id="A0A2P5YAE2"/>
<evidence type="ECO:0000256" key="6">
    <source>
        <dbReference type="ARBA" id="ARBA00022946"/>
    </source>
</evidence>
<keyword evidence="7" id="KW-1133">Transmembrane helix</keyword>
<comment type="subcellular location">
    <subcellularLocation>
        <location evidence="1">Plastid</location>
        <location evidence="1">Chloroplast membrane</location>
        <topology evidence="1">Multi-pass membrane protein</topology>
    </subcellularLocation>
</comment>
<evidence type="ECO:0000313" key="11">
    <source>
        <dbReference type="Proteomes" id="UP000239757"/>
    </source>
</evidence>
<evidence type="ECO:0000256" key="5">
    <source>
        <dbReference type="ARBA" id="ARBA00022692"/>
    </source>
</evidence>
<comment type="similarity">
    <text evidence="2">Belongs to the RETICULATA family.</text>
</comment>
<dbReference type="OrthoDB" id="205639at2759"/>
<keyword evidence="8" id="KW-0472">Membrane</keyword>
<feature type="region of interest" description="Disordered" evidence="9">
    <location>
        <begin position="1"/>
        <end position="37"/>
    </location>
</feature>
<keyword evidence="5" id="KW-0812">Transmembrane</keyword>
<evidence type="ECO:0000256" key="8">
    <source>
        <dbReference type="ARBA" id="ARBA00023136"/>
    </source>
</evidence>
<sequence length="412" mass="44585">MVVDINNSDGGGGNDDNGKGNGGGGGGGGGGEDAGDKNRKEAMVVLAEAGRSMESLPKDLAAAIQSGRIPGSVIERFLGLEKSGFMRWLMQFGGFKERLLADDLFLAKVAMECGVGIFTKTAAEYERRRENFFKELEIVFADVVMAIIADFMLVYLPAPTVSLRPPLAVNAGAISKFFYSCPDNAFQVALPGTSYSLLQRLGAIMRNGAKLFAVGTTSSLVGTAVTNALINARKAVDKSSGAEVENVPILSTSVAYGVYMAVSSNLSYTNGKVALSSPNAKFSHPKIQYCRSLSWNFNQGYRLYQPKRSIPVVNRSNNFKLGYFVGNNYICAYWLISPVPVGVQCIDRYQVLAGVIEQRILEPLLHQHKLMLSAICFAVRTGNTFLGSLLWVDYARLVGIQKAHEEENTALE</sequence>
<evidence type="ECO:0000256" key="4">
    <source>
        <dbReference type="ARBA" id="ARBA00022640"/>
    </source>
</evidence>
<evidence type="ECO:0000256" key="7">
    <source>
        <dbReference type="ARBA" id="ARBA00022989"/>
    </source>
</evidence>
<dbReference type="PANTHER" id="PTHR31620">
    <property type="entry name" value="PROTEIN RETICULATA-RELATED 2, CHLOROPLASTIC-RELATED"/>
    <property type="match status" value="1"/>
</dbReference>
<evidence type="ECO:0000256" key="9">
    <source>
        <dbReference type="SAM" id="MobiDB-lite"/>
    </source>
</evidence>
<keyword evidence="3" id="KW-0150">Chloroplast</keyword>
<organism evidence="10 11">
    <name type="scientific">Gossypium barbadense</name>
    <name type="common">Sea Island cotton</name>
    <name type="synonym">Hibiscus barbadensis</name>
    <dbReference type="NCBI Taxonomy" id="3634"/>
    <lineage>
        <taxon>Eukaryota</taxon>
        <taxon>Viridiplantae</taxon>
        <taxon>Streptophyta</taxon>
        <taxon>Embryophyta</taxon>
        <taxon>Tracheophyta</taxon>
        <taxon>Spermatophyta</taxon>
        <taxon>Magnoliopsida</taxon>
        <taxon>eudicotyledons</taxon>
        <taxon>Gunneridae</taxon>
        <taxon>Pentapetalae</taxon>
        <taxon>rosids</taxon>
        <taxon>malvids</taxon>
        <taxon>Malvales</taxon>
        <taxon>Malvaceae</taxon>
        <taxon>Malvoideae</taxon>
        <taxon>Gossypium</taxon>
    </lineage>
</organism>
<evidence type="ECO:0000256" key="2">
    <source>
        <dbReference type="ARBA" id="ARBA00010793"/>
    </source>
</evidence>
<dbReference type="PANTHER" id="PTHR31620:SF14">
    <property type="entry name" value="PROTEIN RETICULATA-RELATED 4, CHLOROPLASTIC"/>
    <property type="match status" value="1"/>
</dbReference>
<evidence type="ECO:0000256" key="3">
    <source>
        <dbReference type="ARBA" id="ARBA00022528"/>
    </source>
</evidence>
<feature type="compositionally biased region" description="Gly residues" evidence="9">
    <location>
        <begin position="9"/>
        <end position="32"/>
    </location>
</feature>
<dbReference type="InterPro" id="IPR021825">
    <property type="entry name" value="RETICULATA-related"/>
</dbReference>
<dbReference type="EMBL" id="KZ663466">
    <property type="protein sequence ID" value="PPS12560.1"/>
    <property type="molecule type" value="Genomic_DNA"/>
</dbReference>
<dbReference type="Pfam" id="PF11891">
    <property type="entry name" value="RETICULATA-like"/>
    <property type="match status" value="1"/>
</dbReference>
<dbReference type="GO" id="GO:0031969">
    <property type="term" value="C:chloroplast membrane"/>
    <property type="evidence" value="ECO:0007669"/>
    <property type="project" value="UniProtKB-SubCell"/>
</dbReference>
<keyword evidence="6" id="KW-0809">Transit peptide</keyword>
<reference evidence="10 11" key="1">
    <citation type="submission" date="2015-01" db="EMBL/GenBank/DDBJ databases">
        <title>Genome of allotetraploid Gossypium barbadense reveals genomic plasticity and fiber elongation in cotton evolution.</title>
        <authorList>
            <person name="Chen X."/>
            <person name="Liu X."/>
            <person name="Zhao B."/>
            <person name="Zheng H."/>
            <person name="Hu Y."/>
            <person name="Lu G."/>
            <person name="Yang C."/>
            <person name="Chen J."/>
            <person name="Shan C."/>
            <person name="Zhang L."/>
            <person name="Zhou Y."/>
            <person name="Wang L."/>
            <person name="Guo W."/>
            <person name="Bai Y."/>
            <person name="Ruan J."/>
            <person name="Shangguan X."/>
            <person name="Mao Y."/>
            <person name="Jiang J."/>
            <person name="Zhu Y."/>
            <person name="Lei J."/>
            <person name="Kang H."/>
            <person name="Chen S."/>
            <person name="He X."/>
            <person name="Wang R."/>
            <person name="Wang Y."/>
            <person name="Chen J."/>
            <person name="Wang L."/>
            <person name="Yu S."/>
            <person name="Wang B."/>
            <person name="Wei J."/>
            <person name="Song S."/>
            <person name="Lu X."/>
            <person name="Gao Z."/>
            <person name="Gu W."/>
            <person name="Deng X."/>
            <person name="Ma D."/>
            <person name="Wang S."/>
            <person name="Liang W."/>
            <person name="Fang L."/>
            <person name="Cai C."/>
            <person name="Zhu X."/>
            <person name="Zhou B."/>
            <person name="Zhang Y."/>
            <person name="Chen Z."/>
            <person name="Xu S."/>
            <person name="Zhu R."/>
            <person name="Wang S."/>
            <person name="Zhang T."/>
            <person name="Zhao G."/>
        </authorList>
    </citation>
    <scope>NUCLEOTIDE SEQUENCE [LARGE SCALE GENOMIC DNA]</scope>
    <source>
        <strain evidence="11">cv. Xinhai21</strain>
        <tissue evidence="10">Leaf</tissue>
    </source>
</reference>
<keyword evidence="4" id="KW-0934">Plastid</keyword>